<keyword evidence="5" id="KW-0560">Oxidoreductase</keyword>
<dbReference type="EMBL" id="LT629755">
    <property type="protein sequence ID" value="SDS80368.1"/>
    <property type="molecule type" value="Genomic_DNA"/>
</dbReference>
<dbReference type="OrthoDB" id="9803892at2"/>
<dbReference type="GO" id="GO:0008830">
    <property type="term" value="F:dTDP-4-dehydrorhamnose 3,5-epimerase activity"/>
    <property type="evidence" value="ECO:0007669"/>
    <property type="project" value="InterPro"/>
</dbReference>
<sequence>MSGGGTPIGVHETPIAGLLTVDLPLHGDSRGWFKEHWHRDKMVALGLPDFGPVQQNLSYNAAVGTTRGFHAEPWDKYLGVASGRAFGAWVDLREGSGFGRTVTLELGPGVAVFVPRGVANAFQTLEPDTVYTYLVNDHWSPDAAYPSIDLGDPRLAVEWPIPLDRAVVSEKDRANPPLDQLPPVPALKTVVLGADGQLGRALRDAYAGEADGSVRFLTRTDLDLRDAAAIREHDWSGVGTIVNAAAYTAVDRAEAEGRADAWAVNAAAVGAIADVARRRRITLVHVSTDYVFDGTRHPHREDEPPAPLGAYGASKAAGELAAQGVARHYLVRTSWVVGEGANFVRTMRRCAEEGIDPVVVTDQTGRPTFADELARGIRHLLDRGAPYGTYHLSNGGPVLSWFDLARAVFQELGHDADRVAPTTAAAYAAGIAMEGRPVAPRPSHSEFDLSKLRATGFEPEPAEIALRHHLRRDR</sequence>
<dbReference type="PANTHER" id="PTHR10491:SF4">
    <property type="entry name" value="METHIONINE ADENOSYLTRANSFERASE 2 SUBUNIT BETA"/>
    <property type="match status" value="1"/>
</dbReference>
<evidence type="ECO:0000256" key="4">
    <source>
        <dbReference type="PIRSR" id="PIRSR600888-3"/>
    </source>
</evidence>
<dbReference type="SUPFAM" id="SSF51735">
    <property type="entry name" value="NAD(P)-binding Rossmann-fold domains"/>
    <property type="match status" value="1"/>
</dbReference>
<gene>
    <name evidence="7" type="ORF">BCL57_000007</name>
    <name evidence="8" type="ORF">SAMN04489721_1937</name>
</gene>
<keyword evidence="10" id="KW-1185">Reference proteome</keyword>
<dbReference type="EC" id="1.1.1.133" evidence="5"/>
<dbReference type="UniPathway" id="UPA00124"/>
<comment type="function">
    <text evidence="5">Catalyzes the reduction of dTDP-6-deoxy-L-lyxo-4-hexulose to yield dTDP-L-rhamnose.</text>
</comment>
<protein>
    <recommendedName>
        <fullName evidence="5">dTDP-4-dehydrorhamnose reductase</fullName>
        <ecNumber evidence="5">1.1.1.133</ecNumber>
    </recommendedName>
</protein>
<feature type="domain" description="RmlD-like substrate binding" evidence="6">
    <location>
        <begin position="188"/>
        <end position="471"/>
    </location>
</feature>
<dbReference type="AlphaFoldDB" id="A0A1H1V6J7"/>
<reference evidence="9" key="1">
    <citation type="submission" date="2016-10" db="EMBL/GenBank/DDBJ databases">
        <authorList>
            <person name="Varghese N."/>
            <person name="Submissions S."/>
        </authorList>
    </citation>
    <scope>NUCLEOTIDE SEQUENCE [LARGE SCALE GENOMIC DNA]</scope>
    <source>
        <strain evidence="9">CPCC 202695</strain>
    </source>
</reference>
<evidence type="ECO:0000313" key="7">
    <source>
        <dbReference type="EMBL" id="MCP2365865.1"/>
    </source>
</evidence>
<dbReference type="InterPro" id="IPR000888">
    <property type="entry name" value="RmlC-like"/>
</dbReference>
<feature type="active site" description="Proton donor" evidence="3">
    <location>
        <position position="133"/>
    </location>
</feature>
<evidence type="ECO:0000256" key="1">
    <source>
        <dbReference type="ARBA" id="ARBA00010154"/>
    </source>
</evidence>
<dbReference type="Gene3D" id="2.60.120.10">
    <property type="entry name" value="Jelly Rolls"/>
    <property type="match status" value="1"/>
</dbReference>
<dbReference type="InterPro" id="IPR036291">
    <property type="entry name" value="NAD(P)-bd_dom_sf"/>
</dbReference>
<dbReference type="SUPFAM" id="SSF51182">
    <property type="entry name" value="RmlC-like cupins"/>
    <property type="match status" value="1"/>
</dbReference>
<comment type="similarity">
    <text evidence="1">Belongs to the dTDP-4-dehydrorhamnose 3,5-epimerase family.</text>
</comment>
<dbReference type="GO" id="GO:0019305">
    <property type="term" value="P:dTDP-rhamnose biosynthetic process"/>
    <property type="evidence" value="ECO:0007669"/>
    <property type="project" value="UniProtKB-UniPathway"/>
</dbReference>
<keyword evidence="7" id="KW-0413">Isomerase</keyword>
<evidence type="ECO:0000256" key="3">
    <source>
        <dbReference type="PIRSR" id="PIRSR600888-1"/>
    </source>
</evidence>
<name>A0A1H1V6J7_9MICO</name>
<accession>A0A1H1V6J7</accession>
<dbReference type="InterPro" id="IPR011051">
    <property type="entry name" value="RmlC_Cupin_sf"/>
</dbReference>
<dbReference type="Gene3D" id="3.90.25.10">
    <property type="entry name" value="UDP-galactose 4-epimerase, domain 1"/>
    <property type="match status" value="1"/>
</dbReference>
<keyword evidence="5" id="KW-0521">NADP</keyword>
<evidence type="ECO:0000259" key="6">
    <source>
        <dbReference type="Pfam" id="PF04321"/>
    </source>
</evidence>
<dbReference type="Gene3D" id="3.40.50.720">
    <property type="entry name" value="NAD(P)-binding Rossmann-like Domain"/>
    <property type="match status" value="1"/>
</dbReference>
<evidence type="ECO:0000256" key="5">
    <source>
        <dbReference type="RuleBase" id="RU364082"/>
    </source>
</evidence>
<reference evidence="7" key="3">
    <citation type="submission" date="2022-06" db="EMBL/GenBank/DDBJ databases">
        <title>Genomic Encyclopedia of Type Strains, Phase III (KMG-III): the genomes of soil and plant-associated and newly described type strains.</title>
        <authorList>
            <person name="Whitman W."/>
        </authorList>
    </citation>
    <scope>NUCLEOTIDE SEQUENCE</scope>
    <source>
        <strain evidence="7">CPCC 202695</strain>
    </source>
</reference>
<evidence type="ECO:0000313" key="10">
    <source>
        <dbReference type="Proteomes" id="UP000893823"/>
    </source>
</evidence>
<evidence type="ECO:0000313" key="8">
    <source>
        <dbReference type="EMBL" id="SDS80368.1"/>
    </source>
</evidence>
<dbReference type="STRING" id="589382.SAMN04489721_1937"/>
<dbReference type="InterPro" id="IPR029903">
    <property type="entry name" value="RmlD-like-bd"/>
</dbReference>
<dbReference type="InterPro" id="IPR005913">
    <property type="entry name" value="dTDP_dehydrorham_reduct"/>
</dbReference>
<dbReference type="Pfam" id="PF00908">
    <property type="entry name" value="dTDP_sugar_isom"/>
    <property type="match status" value="1"/>
</dbReference>
<comment type="pathway">
    <text evidence="5">Carbohydrate biosynthesis; dTDP-L-rhamnose biosynthesis.</text>
</comment>
<feature type="active site" description="Proton acceptor" evidence="3">
    <location>
        <position position="70"/>
    </location>
</feature>
<comment type="similarity">
    <text evidence="2 5">Belongs to the dTDP-4-dehydrorhamnose reductase family.</text>
</comment>
<evidence type="ECO:0000256" key="2">
    <source>
        <dbReference type="ARBA" id="ARBA00010944"/>
    </source>
</evidence>
<dbReference type="Pfam" id="PF04321">
    <property type="entry name" value="RmlD_sub_bind"/>
    <property type="match status" value="1"/>
</dbReference>
<organism evidence="8 9">
    <name type="scientific">Agromyces flavus</name>
    <dbReference type="NCBI Taxonomy" id="589382"/>
    <lineage>
        <taxon>Bacteria</taxon>
        <taxon>Bacillati</taxon>
        <taxon>Actinomycetota</taxon>
        <taxon>Actinomycetes</taxon>
        <taxon>Micrococcales</taxon>
        <taxon>Microbacteriaceae</taxon>
        <taxon>Agromyces</taxon>
    </lineage>
</organism>
<evidence type="ECO:0000313" key="9">
    <source>
        <dbReference type="Proteomes" id="UP000199482"/>
    </source>
</evidence>
<dbReference type="EMBL" id="SODL02000001">
    <property type="protein sequence ID" value="MCP2365865.1"/>
    <property type="molecule type" value="Genomic_DNA"/>
</dbReference>
<feature type="site" description="Participates in a stacking interaction with the thymidine ring of dTDP-4-oxo-6-deoxyglucose" evidence="4">
    <location>
        <position position="139"/>
    </location>
</feature>
<dbReference type="PANTHER" id="PTHR10491">
    <property type="entry name" value="DTDP-4-DEHYDRORHAMNOSE REDUCTASE"/>
    <property type="match status" value="1"/>
</dbReference>
<dbReference type="RefSeq" id="WP_092671525.1">
    <property type="nucleotide sequence ID" value="NZ_BMDN01000001.1"/>
</dbReference>
<reference evidence="8" key="2">
    <citation type="submission" date="2016-10" db="EMBL/GenBank/DDBJ databases">
        <authorList>
            <person name="de Groot N.N."/>
        </authorList>
    </citation>
    <scope>NUCLEOTIDE SEQUENCE [LARGE SCALE GENOMIC DNA]</scope>
    <source>
        <strain evidence="8">CPCC 202695</strain>
    </source>
</reference>
<dbReference type="Proteomes" id="UP000199482">
    <property type="component" value="Chromosome I"/>
</dbReference>
<proteinExistence type="inferred from homology"/>
<dbReference type="CDD" id="cd05254">
    <property type="entry name" value="dTDP_HR_like_SDR_e"/>
    <property type="match status" value="1"/>
</dbReference>
<dbReference type="GO" id="GO:0008831">
    <property type="term" value="F:dTDP-4-dehydrorhamnose reductase activity"/>
    <property type="evidence" value="ECO:0007669"/>
    <property type="project" value="UniProtKB-EC"/>
</dbReference>
<dbReference type="Proteomes" id="UP000893823">
    <property type="component" value="Unassembled WGS sequence"/>
</dbReference>
<dbReference type="InterPro" id="IPR014710">
    <property type="entry name" value="RmlC-like_jellyroll"/>
</dbReference>